<sequence>MSEKSPENLENNPAPKSPESELSPEVLDGVMGKIDDIFEYGTAYTAITAQKNADPESVLGDNGTLEKVLKHGVIGTSRSGEISSEETKPEPAVWHRKLKEKKQVTVSFNIQGRSFRSGQIHSKTTPPRLHELYLQEKEYHHFYNVWHRGISIVFDISNLKEIPPQYVHEKSHPKPFPPKTFGIRGGRSHLVKTPDERGNLCTTIEYGFSLQSRISPRQIRGMILSPQYENQLSLVIDKIKKNYEETSENLIPAYNESGDLLWPKQMSYEEVKRFVAERDKNKKEEK</sequence>
<evidence type="ECO:0000313" key="3">
    <source>
        <dbReference type="Proteomes" id="UP000177723"/>
    </source>
</evidence>
<accession>A0A1F5WR29</accession>
<name>A0A1F5WR29_9BACT</name>
<gene>
    <name evidence="2" type="ORF">A3F23_02895</name>
</gene>
<reference evidence="2 3" key="1">
    <citation type="journal article" date="2016" name="Nat. Commun.">
        <title>Thousands of microbial genomes shed light on interconnected biogeochemical processes in an aquifer system.</title>
        <authorList>
            <person name="Anantharaman K."/>
            <person name="Brown C.T."/>
            <person name="Hug L.A."/>
            <person name="Sharon I."/>
            <person name="Castelle C.J."/>
            <person name="Probst A.J."/>
            <person name="Thomas B.C."/>
            <person name="Singh A."/>
            <person name="Wilkins M.J."/>
            <person name="Karaoz U."/>
            <person name="Brodie E.L."/>
            <person name="Williams K.H."/>
            <person name="Hubbard S.S."/>
            <person name="Banfield J.F."/>
        </authorList>
    </citation>
    <scope>NUCLEOTIDE SEQUENCE [LARGE SCALE GENOMIC DNA]</scope>
</reference>
<protein>
    <submittedName>
        <fullName evidence="2">Uncharacterized protein</fullName>
    </submittedName>
</protein>
<evidence type="ECO:0000313" key="2">
    <source>
        <dbReference type="EMBL" id="OGF78123.1"/>
    </source>
</evidence>
<feature type="region of interest" description="Disordered" evidence="1">
    <location>
        <begin position="1"/>
        <end position="28"/>
    </location>
</feature>
<organism evidence="2 3">
    <name type="scientific">Candidatus Giovannonibacteria bacterium RIFCSPHIGHO2_12_FULL_43_15</name>
    <dbReference type="NCBI Taxonomy" id="1798341"/>
    <lineage>
        <taxon>Bacteria</taxon>
        <taxon>Candidatus Giovannoniibacteriota</taxon>
    </lineage>
</organism>
<dbReference type="Proteomes" id="UP000177723">
    <property type="component" value="Unassembled WGS sequence"/>
</dbReference>
<dbReference type="EMBL" id="MFHT01000004">
    <property type="protein sequence ID" value="OGF78123.1"/>
    <property type="molecule type" value="Genomic_DNA"/>
</dbReference>
<dbReference type="AlphaFoldDB" id="A0A1F5WR29"/>
<proteinExistence type="predicted"/>
<evidence type="ECO:0000256" key="1">
    <source>
        <dbReference type="SAM" id="MobiDB-lite"/>
    </source>
</evidence>
<comment type="caution">
    <text evidence="2">The sequence shown here is derived from an EMBL/GenBank/DDBJ whole genome shotgun (WGS) entry which is preliminary data.</text>
</comment>